<keyword evidence="3" id="KW-1185">Reference proteome</keyword>
<dbReference type="HOGENOM" id="CLU_2244759_0_0_5"/>
<dbReference type="Proteomes" id="UP000002526">
    <property type="component" value="Chromosome"/>
</dbReference>
<proteinExistence type="predicted"/>
<dbReference type="InParanoid" id="Q89N20"/>
<dbReference type="EnsemblBacteria" id="BAC49287">
    <property type="protein sequence ID" value="BAC49287"/>
    <property type="gene ID" value="BAC49287"/>
</dbReference>
<evidence type="ECO:0000256" key="1">
    <source>
        <dbReference type="SAM" id="MobiDB-lite"/>
    </source>
</evidence>
<accession>Q89N20</accession>
<dbReference type="OrthoDB" id="8250082at2"/>
<reference evidence="3" key="1">
    <citation type="journal article" date="2002" name="DNA Res.">
        <title>Complete genomic sequence of nitrogen-fixing symbiotic bacterium Bradyrhizobium japonicum USDA110.</title>
        <authorList>
            <person name="Kaneko T."/>
            <person name="Nakamura Y."/>
            <person name="Sato S."/>
            <person name="Minamisawa K."/>
            <person name="Uchiumi T."/>
            <person name="Sasamoto S."/>
            <person name="Watanabe A."/>
            <person name="Idesawa K."/>
            <person name="Iriguchi M."/>
            <person name="Kawashima K."/>
            <person name="Kohara M."/>
            <person name="Matsumoto M."/>
            <person name="Shimpo S."/>
            <person name="Tsuruoka H."/>
            <person name="Wada T."/>
            <person name="Yamada M."/>
            <person name="Tabata S."/>
        </authorList>
    </citation>
    <scope>NUCLEOTIDE SEQUENCE [LARGE SCALE GENOMIC DNA]</scope>
    <source>
        <strain evidence="3">JCM 10833 / BCRC 13528 / IAM 13628 / NBRC 14792 / USDA 110</strain>
    </source>
</reference>
<dbReference type="EMBL" id="BA000040">
    <property type="protein sequence ID" value="BAC49287.1"/>
    <property type="molecule type" value="Genomic_DNA"/>
</dbReference>
<dbReference type="KEGG" id="bja:blr4022"/>
<name>Q89N20_BRADU</name>
<gene>
    <name evidence="2" type="ordered locus">blr4022</name>
</gene>
<sequence length="104" mass="11895">MSEAIPGTAARTNPGYRFAHPGYKSLRCPTGKTPKLRVNPLKQKYSTLPKFGFGVFVRHLIPVRGAYRDRHDTRGELRWTLVTSARGHRRAGNRERRPSRTRPV</sequence>
<protein>
    <submittedName>
        <fullName evidence="2">Blr4022 protein</fullName>
    </submittedName>
</protein>
<evidence type="ECO:0000313" key="3">
    <source>
        <dbReference type="Proteomes" id="UP000002526"/>
    </source>
</evidence>
<feature type="region of interest" description="Disordered" evidence="1">
    <location>
        <begin position="85"/>
        <end position="104"/>
    </location>
</feature>
<dbReference type="AlphaFoldDB" id="Q89N20"/>
<organism evidence="2 3">
    <name type="scientific">Bradyrhizobium diazoefficiens (strain JCM 10833 / BCRC 13528 / IAM 13628 / NBRC 14792 / USDA 110)</name>
    <dbReference type="NCBI Taxonomy" id="224911"/>
    <lineage>
        <taxon>Bacteria</taxon>
        <taxon>Pseudomonadati</taxon>
        <taxon>Pseudomonadota</taxon>
        <taxon>Alphaproteobacteria</taxon>
        <taxon>Hyphomicrobiales</taxon>
        <taxon>Nitrobacteraceae</taxon>
        <taxon>Bradyrhizobium</taxon>
    </lineage>
</organism>
<evidence type="ECO:0000313" key="2">
    <source>
        <dbReference type="EMBL" id="BAC49287.1"/>
    </source>
</evidence>